<evidence type="ECO:0000259" key="3">
    <source>
        <dbReference type="Pfam" id="PF19314"/>
    </source>
</evidence>
<dbReference type="Pfam" id="PF10257">
    <property type="entry name" value="RAI16-like"/>
    <property type="match status" value="1"/>
</dbReference>
<dbReference type="EMBL" id="MCBS01023455">
    <property type="protein sequence ID" value="RKF75366.1"/>
    <property type="molecule type" value="Genomic_DNA"/>
</dbReference>
<dbReference type="AlphaFoldDB" id="A0A420ILD1"/>
<accession>A0A420ILD1</accession>
<evidence type="ECO:0000313" key="4">
    <source>
        <dbReference type="EMBL" id="RKF75366.1"/>
    </source>
</evidence>
<reference evidence="4 5" key="1">
    <citation type="journal article" date="2018" name="BMC Genomics">
        <title>Comparative genome analyses reveal sequence features reflecting distinct modes of host-adaptation between dicot and monocot powdery mildew.</title>
        <authorList>
            <person name="Wu Y."/>
            <person name="Ma X."/>
            <person name="Pan Z."/>
            <person name="Kale S.D."/>
            <person name="Song Y."/>
            <person name="King H."/>
            <person name="Zhang Q."/>
            <person name="Presley C."/>
            <person name="Deng X."/>
            <person name="Wei C.I."/>
            <person name="Xiao S."/>
        </authorList>
    </citation>
    <scope>NUCLEOTIDE SEQUENCE [LARGE SCALE GENOMIC DNA]</scope>
    <source>
        <strain evidence="4">UMSG1</strain>
    </source>
</reference>
<dbReference type="PANTHER" id="PTHR21705:SF11">
    <property type="entry name" value="FHIP FAMILY PROTEIN CG3558"/>
    <property type="match status" value="1"/>
</dbReference>
<feature type="compositionally biased region" description="Polar residues" evidence="2">
    <location>
        <begin position="809"/>
        <end position="825"/>
    </location>
</feature>
<feature type="compositionally biased region" description="Basic and acidic residues" evidence="2">
    <location>
        <begin position="870"/>
        <end position="880"/>
    </location>
</feature>
<feature type="compositionally biased region" description="Polar residues" evidence="2">
    <location>
        <begin position="743"/>
        <end position="765"/>
    </location>
</feature>
<feature type="compositionally biased region" description="Polar residues" evidence="2">
    <location>
        <begin position="718"/>
        <end position="734"/>
    </location>
</feature>
<proteinExistence type="inferred from homology"/>
<dbReference type="PANTHER" id="PTHR21705">
    <property type="entry name" value="RAI16 PROTEIN-RELATED"/>
    <property type="match status" value="1"/>
</dbReference>
<name>A0A420ILD1_9PEZI</name>
<feature type="region of interest" description="Disordered" evidence="2">
    <location>
        <begin position="849"/>
        <end position="892"/>
    </location>
</feature>
<evidence type="ECO:0000256" key="2">
    <source>
        <dbReference type="SAM" id="MobiDB-lite"/>
    </source>
</evidence>
<evidence type="ECO:0000313" key="5">
    <source>
        <dbReference type="Proteomes" id="UP000285326"/>
    </source>
</evidence>
<dbReference type="InterPro" id="IPR019384">
    <property type="entry name" value="FHIP"/>
</dbReference>
<dbReference type="InterPro" id="IPR045669">
    <property type="entry name" value="FHIP_C"/>
</dbReference>
<feature type="compositionally biased region" description="Polar residues" evidence="2">
    <location>
        <begin position="883"/>
        <end position="892"/>
    </location>
</feature>
<feature type="region of interest" description="Disordered" evidence="2">
    <location>
        <begin position="806"/>
        <end position="825"/>
    </location>
</feature>
<organism evidence="4 5">
    <name type="scientific">Golovinomyces cichoracearum</name>
    <dbReference type="NCBI Taxonomy" id="62708"/>
    <lineage>
        <taxon>Eukaryota</taxon>
        <taxon>Fungi</taxon>
        <taxon>Dikarya</taxon>
        <taxon>Ascomycota</taxon>
        <taxon>Pezizomycotina</taxon>
        <taxon>Leotiomycetes</taxon>
        <taxon>Erysiphales</taxon>
        <taxon>Erysiphaceae</taxon>
        <taxon>Golovinomyces</taxon>
    </lineage>
</organism>
<dbReference type="Proteomes" id="UP000285326">
    <property type="component" value="Unassembled WGS sequence"/>
</dbReference>
<feature type="domain" description="FHF complex subunit HOOK-interacting protein C-terminal" evidence="3">
    <location>
        <begin position="576"/>
        <end position="707"/>
    </location>
</feature>
<feature type="compositionally biased region" description="Polar residues" evidence="2">
    <location>
        <begin position="773"/>
        <end position="793"/>
    </location>
</feature>
<protein>
    <recommendedName>
        <fullName evidence="3">FHF complex subunit HOOK-interacting protein C-terminal domain-containing protein</fullName>
    </recommendedName>
</protein>
<comment type="similarity">
    <text evidence="1">Belongs to the FHIP family.</text>
</comment>
<sequence length="936" mass="105653">MDFWSRLIAKTPSAPTDKISSKNPENRLARFKKEYELLLSQTKSGTLYSLGGVEAAHQIRSSLLDLTTILSHESRQPLPHPCILYASSENIYLKIEEIAVLSHNEGIIRESVAIFATLIESEEEGFVENQNFSKSLMRLLTQITGAQIPNLGLDLEIEVVELSFNITTKIRLDPDVLPAWFMPQTRVKDPEAELDLQEKFTGKTNRDDFPLLYLLIDYIRHEGRIGDFARTGLLYIIEAASNSIALEQWIIESDLATLMATGLGALYSQLSRKLVIDYPYEKLAPVLALSDYQHPVTSLEIVSSSSTEFQIQIKTFLSNLVFWQDVLNHCKSTEVKQTLLEHFQVIFLKQLLYPSLLESSDLDGGSSVAVLTYLRRILEALDHPDMIHLILHYLLALPDSGPSLSNFRASMSVARQRKSMDLATMLASKTETKQTPALYNLVDLIHGSLKSPNKETISVTLQLISVILKKHHRYAVATLFQTSQILSGRPLRTIGAHDGMMCFLLGLAEQVGGDRNLNEIYNECIEDCMNIIESHPCSIKMITPQLASASMKFSCSQVVVSGAPQEIRLHTLRADDPILQMIIGMLATFLTNSVEINLSLTATIIDLATCGYMRIDGWLLPDPLKYLYRENDHKAESPSISKLYDDIEAEEELQLSFLMLARRMPEFKKTPLPALLNELSKITEQIIYYQKEIPRFDELLRQRREAFLTASVSVSTPLNRRQNEPRSVSDSNLESPGRFSAFDNFTQRIFPEKSTSGRSKSPRNYKSQEEPNKSSIGVRSMNSSGFRSVSTPLRSEMSKKMPFVENSHRYPSSQTKGVQSQFKQSGTSVNQTVTFAAEDQSIMARKVIPRNLEKKKPRGKLQDLEEEKDQDSSDKDKEPENNVDISENNFEGDTKDQNFVSVNHLLTNVIIIQDFFLELAALVQVRASLFGEVSYR</sequence>
<evidence type="ECO:0000256" key="1">
    <source>
        <dbReference type="ARBA" id="ARBA00024336"/>
    </source>
</evidence>
<gene>
    <name evidence="4" type="ORF">GcM1_234054</name>
</gene>
<feature type="region of interest" description="Disordered" evidence="2">
    <location>
        <begin position="718"/>
        <end position="794"/>
    </location>
</feature>
<comment type="caution">
    <text evidence="4">The sequence shown here is derived from an EMBL/GenBank/DDBJ whole genome shotgun (WGS) entry which is preliminary data.</text>
</comment>
<dbReference type="Pfam" id="PF19314">
    <property type="entry name" value="DUF5917"/>
    <property type="match status" value="1"/>
</dbReference>